<dbReference type="AlphaFoldDB" id="A0A1V6C5Z5"/>
<name>A0A1V6C5Z5_UNCT6</name>
<dbReference type="Proteomes" id="UP000485562">
    <property type="component" value="Unassembled WGS sequence"/>
</dbReference>
<sequence>MDRMKIKNKILETKRILNQIMSDDIFFESVIKVANACIDSIKNGKS</sequence>
<proteinExistence type="predicted"/>
<comment type="caution">
    <text evidence="1">The sequence shown here is derived from an EMBL/GenBank/DDBJ whole genome shotgun (WGS) entry which is preliminary data.</text>
</comment>
<gene>
    <name evidence="1" type="ORF">BWX89_01356</name>
</gene>
<protein>
    <submittedName>
        <fullName evidence="1">Uncharacterized protein</fullName>
    </submittedName>
</protein>
<accession>A0A1V6C5Z5</accession>
<dbReference type="EMBL" id="MWDQ01000133">
    <property type="protein sequence ID" value="OQB72338.1"/>
    <property type="molecule type" value="Genomic_DNA"/>
</dbReference>
<organism evidence="1">
    <name type="scientific">candidate division TA06 bacterium ADurb.Bin131</name>
    <dbReference type="NCBI Taxonomy" id="1852827"/>
    <lineage>
        <taxon>Bacteria</taxon>
        <taxon>Bacteria division TA06</taxon>
    </lineage>
</organism>
<reference evidence="1" key="1">
    <citation type="submission" date="2017-02" db="EMBL/GenBank/DDBJ databases">
        <title>Delving into the versatile metabolic prowess of the omnipresent phylum Bacteroidetes.</title>
        <authorList>
            <person name="Nobu M.K."/>
            <person name="Mei R."/>
            <person name="Narihiro T."/>
            <person name="Kuroda K."/>
            <person name="Liu W.-T."/>
        </authorList>
    </citation>
    <scope>NUCLEOTIDE SEQUENCE</scope>
    <source>
        <strain evidence="1">ADurb.Bin131</strain>
    </source>
</reference>
<evidence type="ECO:0000313" key="1">
    <source>
        <dbReference type="EMBL" id="OQB72338.1"/>
    </source>
</evidence>